<dbReference type="PANTHER" id="PTHR30619">
    <property type="entry name" value="DNA INTERNALIZATION/COMPETENCE PROTEIN COMEC/REC2"/>
    <property type="match status" value="1"/>
</dbReference>
<dbReference type="AlphaFoldDB" id="A0A239HXQ3"/>
<keyword evidence="3" id="KW-0378">Hydrolase</keyword>
<feature type="domain" description="Metallo-beta-lactamase" evidence="2">
    <location>
        <begin position="65"/>
        <end position="261"/>
    </location>
</feature>
<accession>A0A239HXQ3</accession>
<dbReference type="InterPro" id="IPR035681">
    <property type="entry name" value="ComA-like_MBL"/>
</dbReference>
<evidence type="ECO:0000313" key="3">
    <source>
        <dbReference type="EMBL" id="SNS86022.1"/>
    </source>
</evidence>
<keyword evidence="4" id="KW-1185">Reference proteome</keyword>
<sequence length="405" mass="44335">MGNQKKLLFFVIVIILITALFMGCSSTDIGENPQHIELQSQKDQQTSPSFSSEGEMKVHFIDVGQGDATLVQTPNNKTILIDAGDREWGSKVADYIESQGINTIDVVIATHPHADHIGGMADVIDSLNVEQIYMPKVSHTSKTFEDLLVTIQKKGLKVKTAKAGVVFDIDPSIEVLMIAPNSGKYENFNDYSVVLKIVYGNSSFIITGDAEETSEKEMLSKGYDVKADVLRVSHHGSRSSTTQQFLNAVDPKYAIISVGAHNKYGHPHDEILARLSNAAIDIYRTDTQGLIVITTNGQFYDINVNKKGSPNPNPNPSSISNADSTPIADPASIPTEKIDINSASLEELQDIIHIGAEYADQIIDLRPFKSIDELTKVNGIGDARLRDIIDEGKAFVKEEENEGSY</sequence>
<protein>
    <submittedName>
        <fullName evidence="3">Metal-dependent hydrolase, beta-lactamase superfamily II</fullName>
    </submittedName>
</protein>
<dbReference type="Pfam" id="PF12836">
    <property type="entry name" value="HHH_3"/>
    <property type="match status" value="1"/>
</dbReference>
<gene>
    <name evidence="3" type="ORF">SAMN05446037_102451</name>
</gene>
<evidence type="ECO:0000313" key="4">
    <source>
        <dbReference type="Proteomes" id="UP000198304"/>
    </source>
</evidence>
<dbReference type="PROSITE" id="PS51257">
    <property type="entry name" value="PROKAR_LIPOPROTEIN"/>
    <property type="match status" value="1"/>
</dbReference>
<dbReference type="SMART" id="SM00849">
    <property type="entry name" value="Lactamase_B"/>
    <property type="match status" value="1"/>
</dbReference>
<evidence type="ECO:0000256" key="1">
    <source>
        <dbReference type="SAM" id="MobiDB-lite"/>
    </source>
</evidence>
<dbReference type="InterPro" id="IPR001279">
    <property type="entry name" value="Metallo-B-lactamas"/>
</dbReference>
<feature type="region of interest" description="Disordered" evidence="1">
    <location>
        <begin position="305"/>
        <end position="332"/>
    </location>
</feature>
<dbReference type="RefSeq" id="WP_089284386.1">
    <property type="nucleotide sequence ID" value="NZ_FZOJ01000024.1"/>
</dbReference>
<dbReference type="Proteomes" id="UP000198304">
    <property type="component" value="Unassembled WGS sequence"/>
</dbReference>
<dbReference type="GO" id="GO:0016787">
    <property type="term" value="F:hydrolase activity"/>
    <property type="evidence" value="ECO:0007669"/>
    <property type="project" value="UniProtKB-KW"/>
</dbReference>
<dbReference type="CDD" id="cd07731">
    <property type="entry name" value="ComA-like_MBL-fold"/>
    <property type="match status" value="1"/>
</dbReference>
<dbReference type="Gene3D" id="1.10.150.320">
    <property type="entry name" value="Photosystem II 12 kDa extrinsic protein"/>
    <property type="match status" value="1"/>
</dbReference>
<reference evidence="3 4" key="1">
    <citation type="submission" date="2017-06" db="EMBL/GenBank/DDBJ databases">
        <authorList>
            <person name="Kim H.J."/>
            <person name="Triplett B.A."/>
        </authorList>
    </citation>
    <scope>NUCLEOTIDE SEQUENCE [LARGE SCALE GENOMIC DNA]</scope>
    <source>
        <strain evidence="3 4">SCA</strain>
    </source>
</reference>
<dbReference type="OrthoDB" id="9761531at2"/>
<dbReference type="InterPro" id="IPR036866">
    <property type="entry name" value="RibonucZ/Hydroxyglut_hydro"/>
</dbReference>
<dbReference type="PANTHER" id="PTHR30619:SF7">
    <property type="entry name" value="BETA-LACTAMASE DOMAIN PROTEIN"/>
    <property type="match status" value="1"/>
</dbReference>
<proteinExistence type="predicted"/>
<dbReference type="Pfam" id="PF00753">
    <property type="entry name" value="Lactamase_B"/>
    <property type="match status" value="1"/>
</dbReference>
<dbReference type="SUPFAM" id="SSF81585">
    <property type="entry name" value="PsbU/PolX domain-like"/>
    <property type="match status" value="1"/>
</dbReference>
<dbReference type="SUPFAM" id="SSF56281">
    <property type="entry name" value="Metallo-hydrolase/oxidoreductase"/>
    <property type="match status" value="1"/>
</dbReference>
<dbReference type="Gene3D" id="3.60.15.10">
    <property type="entry name" value="Ribonuclease Z/Hydroxyacylglutathione hydrolase-like"/>
    <property type="match status" value="1"/>
</dbReference>
<dbReference type="InterPro" id="IPR052159">
    <property type="entry name" value="Competence_DNA_uptake"/>
</dbReference>
<evidence type="ECO:0000259" key="2">
    <source>
        <dbReference type="SMART" id="SM00849"/>
    </source>
</evidence>
<organism evidence="3 4">
    <name type="scientific">Anaerovirgula multivorans</name>
    <dbReference type="NCBI Taxonomy" id="312168"/>
    <lineage>
        <taxon>Bacteria</taxon>
        <taxon>Bacillati</taxon>
        <taxon>Bacillota</taxon>
        <taxon>Clostridia</taxon>
        <taxon>Peptostreptococcales</taxon>
        <taxon>Natronincolaceae</taxon>
        <taxon>Anaerovirgula</taxon>
    </lineage>
</organism>
<dbReference type="EMBL" id="FZOJ01000024">
    <property type="protein sequence ID" value="SNS86022.1"/>
    <property type="molecule type" value="Genomic_DNA"/>
</dbReference>
<name>A0A239HXQ3_9FIRM</name>